<dbReference type="Pfam" id="PF02502">
    <property type="entry name" value="LacAB_rpiB"/>
    <property type="match status" value="1"/>
</dbReference>
<dbReference type="EMBL" id="PDPS01000033">
    <property type="protein sequence ID" value="PID56566.1"/>
    <property type="molecule type" value="Genomic_DNA"/>
</dbReference>
<dbReference type="AlphaFoldDB" id="A0A2G6E3D3"/>
<reference evidence="2 3" key="1">
    <citation type="submission" date="2017-10" db="EMBL/GenBank/DDBJ databases">
        <title>Novel microbial diversity and functional potential in the marine mammal oral microbiome.</title>
        <authorList>
            <person name="Dudek N.K."/>
            <person name="Sun C.L."/>
            <person name="Burstein D."/>
            <person name="Kantor R.S."/>
            <person name="Aliaga Goltsman D.S."/>
            <person name="Bik E.M."/>
            <person name="Thomas B.C."/>
            <person name="Banfield J.F."/>
            <person name="Relman D.A."/>
        </authorList>
    </citation>
    <scope>NUCLEOTIDE SEQUENCE [LARGE SCALE GENOMIC DNA]</scope>
    <source>
        <strain evidence="2">DOLZORAL124_49_17</strain>
    </source>
</reference>
<dbReference type="GO" id="GO:0009052">
    <property type="term" value="P:pentose-phosphate shunt, non-oxidative branch"/>
    <property type="evidence" value="ECO:0007669"/>
    <property type="project" value="TreeGrafter"/>
</dbReference>
<protein>
    <submittedName>
        <fullName evidence="2">Ribose-5-phosphate isomerase</fullName>
    </submittedName>
</protein>
<evidence type="ECO:0000313" key="2">
    <source>
        <dbReference type="EMBL" id="PID56566.1"/>
    </source>
</evidence>
<organism evidence="2 3">
    <name type="scientific">candidate division KSB3 bacterium</name>
    <dbReference type="NCBI Taxonomy" id="2044937"/>
    <lineage>
        <taxon>Bacteria</taxon>
        <taxon>candidate division KSB3</taxon>
    </lineage>
</organism>
<keyword evidence="2" id="KW-0413">Isomerase</keyword>
<dbReference type="NCBIfam" id="NF004051">
    <property type="entry name" value="PRK05571.1"/>
    <property type="match status" value="1"/>
</dbReference>
<dbReference type="Gene3D" id="3.40.1400.10">
    <property type="entry name" value="Sugar-phosphate isomerase, RpiB/LacA/LacB"/>
    <property type="match status" value="1"/>
</dbReference>
<dbReference type="Proteomes" id="UP000229740">
    <property type="component" value="Unassembled WGS sequence"/>
</dbReference>
<dbReference type="PANTHER" id="PTHR30345">
    <property type="entry name" value="RIBOSE-5-PHOSPHATE ISOMERASE B"/>
    <property type="match status" value="1"/>
</dbReference>
<dbReference type="NCBIfam" id="TIGR00689">
    <property type="entry name" value="rpiB_lacA_lacB"/>
    <property type="match status" value="1"/>
</dbReference>
<dbReference type="PANTHER" id="PTHR30345:SF0">
    <property type="entry name" value="DNA DAMAGE-REPAIR_TOLERATION PROTEIN DRT102"/>
    <property type="match status" value="1"/>
</dbReference>
<proteinExistence type="inferred from homology"/>
<evidence type="ECO:0000256" key="1">
    <source>
        <dbReference type="ARBA" id="ARBA00008754"/>
    </source>
</evidence>
<sequence length="216" mass="23834">MELQSAFPVRIRDASSSRKRGQLVTEKTLDVLVRSIVKELLEKQASPVQAASQPRTPPSRNQKDTVQRVALGSDHGGFDAKKTLKSYLHTLGYTIHDVGVHCKKRVDYPDYALAVAQKVASGACERGIMIDGAGIGSSMVCNKVRGIRAAFCCDIDAIINSRKHNNANVLTLGGLRDPAAELCEMAKVWLECRFAGGRHWVRINKMMAVERSHRHE</sequence>
<name>A0A2G6E3D3_9BACT</name>
<dbReference type="GO" id="GO:0004751">
    <property type="term" value="F:ribose-5-phosphate isomerase activity"/>
    <property type="evidence" value="ECO:0007669"/>
    <property type="project" value="TreeGrafter"/>
</dbReference>
<dbReference type="InterPro" id="IPR036569">
    <property type="entry name" value="RpiB_LacA_LacB_sf"/>
</dbReference>
<dbReference type="GO" id="GO:0019316">
    <property type="term" value="P:D-allose catabolic process"/>
    <property type="evidence" value="ECO:0007669"/>
    <property type="project" value="TreeGrafter"/>
</dbReference>
<accession>A0A2G6E3D3</accession>
<comment type="similarity">
    <text evidence="1">Belongs to the LacAB/RpiB family.</text>
</comment>
<dbReference type="InterPro" id="IPR003500">
    <property type="entry name" value="RpiB_LacA_LacB"/>
</dbReference>
<gene>
    <name evidence="2" type="ORF">CSB45_11115</name>
</gene>
<comment type="caution">
    <text evidence="2">The sequence shown here is derived from an EMBL/GenBank/DDBJ whole genome shotgun (WGS) entry which is preliminary data.</text>
</comment>
<dbReference type="SUPFAM" id="SSF89623">
    <property type="entry name" value="Ribose/Galactose isomerase RpiB/AlsB"/>
    <property type="match status" value="1"/>
</dbReference>
<evidence type="ECO:0000313" key="3">
    <source>
        <dbReference type="Proteomes" id="UP000229740"/>
    </source>
</evidence>